<organism evidence="1 2">
    <name type="scientific">Pseudomonas syringae pv. persicae</name>
    <dbReference type="NCBI Taxonomy" id="237306"/>
    <lineage>
        <taxon>Bacteria</taxon>
        <taxon>Pseudomonadati</taxon>
        <taxon>Pseudomonadota</taxon>
        <taxon>Gammaproteobacteria</taxon>
        <taxon>Pseudomonadales</taxon>
        <taxon>Pseudomonadaceae</taxon>
        <taxon>Pseudomonas</taxon>
    </lineage>
</organism>
<reference evidence="1 2" key="1">
    <citation type="submission" date="2018-08" db="EMBL/GenBank/DDBJ databases">
        <title>Recombination of ecologically and evolutionarily significant loci maintains genetic cohesion in the Pseudomonas syringae species complex.</title>
        <authorList>
            <person name="Dillon M."/>
            <person name="Thakur S."/>
            <person name="Almeida R.N.D."/>
            <person name="Weir B.S."/>
            <person name="Guttman D.S."/>
        </authorList>
    </citation>
    <scope>NUCLEOTIDE SEQUENCE [LARGE SCALE GENOMIC DNA]</scope>
    <source>
        <strain evidence="1 2">ICMP 3706</strain>
    </source>
</reference>
<evidence type="ECO:0000313" key="1">
    <source>
        <dbReference type="EMBL" id="RMO95140.1"/>
    </source>
</evidence>
<accession>A0A3M3ZKI4</accession>
<comment type="caution">
    <text evidence="1">The sequence shown here is derived from an EMBL/GenBank/DDBJ whole genome shotgun (WGS) entry which is preliminary data.</text>
</comment>
<dbReference type="AlphaFoldDB" id="A0A3M3ZKI4"/>
<dbReference type="Proteomes" id="UP000281604">
    <property type="component" value="Unassembled WGS sequence"/>
</dbReference>
<gene>
    <name evidence="1" type="ORF">ALQ30_04959</name>
</gene>
<dbReference type="EMBL" id="RBQE01000610">
    <property type="protein sequence ID" value="RMO95140.1"/>
    <property type="molecule type" value="Genomic_DNA"/>
</dbReference>
<evidence type="ECO:0000313" key="2">
    <source>
        <dbReference type="Proteomes" id="UP000281604"/>
    </source>
</evidence>
<protein>
    <submittedName>
        <fullName evidence="1">Uncharacterized protein</fullName>
    </submittedName>
</protein>
<proteinExistence type="predicted"/>
<name>A0A3M3ZKI4_9PSED</name>
<sequence>MVMQQKPPRPVQFETIARMQQAGALAGQLIFLHAVFA</sequence>